<evidence type="ECO:0000313" key="1">
    <source>
        <dbReference type="EMBL" id="RYP01779.1"/>
    </source>
</evidence>
<protein>
    <submittedName>
        <fullName evidence="1">Uncharacterized protein</fullName>
    </submittedName>
</protein>
<dbReference type="Proteomes" id="UP000293360">
    <property type="component" value="Unassembled WGS sequence"/>
</dbReference>
<dbReference type="AlphaFoldDB" id="A0A4V1XA76"/>
<name>A0A4V1XA76_9PEZI</name>
<sequence>MAEYPASSSSSMGMRALAMGTLSMAALGPISVIPPHSRLIWLKFYQEGASSDGQGRYFKPWSRSVTTDGDLVKRDQTLLGDMQRIGCQLRQHSFLTTSPVIHVDVAHDIVVLHNYNEMCIETHRLQPKSPEAEDLGQVRNFSRFLVSADQMIAAAAANPNIDKWNYRQFWGVLGEPLGQHRAQQATVFVLLDDWNPDWVKNQGKAEWASDILVLNDDPFDMTDVFRQKAQQVEPLTNLVSPGSVEFHYCHWKTLHN</sequence>
<evidence type="ECO:0000313" key="2">
    <source>
        <dbReference type="Proteomes" id="UP000293360"/>
    </source>
</evidence>
<organism evidence="1 2">
    <name type="scientific">Monosporascus ibericus</name>
    <dbReference type="NCBI Taxonomy" id="155417"/>
    <lineage>
        <taxon>Eukaryota</taxon>
        <taxon>Fungi</taxon>
        <taxon>Dikarya</taxon>
        <taxon>Ascomycota</taxon>
        <taxon>Pezizomycotina</taxon>
        <taxon>Sordariomycetes</taxon>
        <taxon>Xylariomycetidae</taxon>
        <taxon>Xylariales</taxon>
        <taxon>Xylariales incertae sedis</taxon>
        <taxon>Monosporascus</taxon>
    </lineage>
</organism>
<dbReference type="EMBL" id="QJNU01000344">
    <property type="protein sequence ID" value="RYP01779.1"/>
    <property type="molecule type" value="Genomic_DNA"/>
</dbReference>
<proteinExistence type="predicted"/>
<comment type="caution">
    <text evidence="1">The sequence shown here is derived from an EMBL/GenBank/DDBJ whole genome shotgun (WGS) entry which is preliminary data.</text>
</comment>
<reference evidence="1 2" key="1">
    <citation type="submission" date="2018-06" db="EMBL/GenBank/DDBJ databases">
        <title>Complete Genomes of Monosporascus.</title>
        <authorList>
            <person name="Robinson A.J."/>
            <person name="Natvig D.O."/>
        </authorList>
    </citation>
    <scope>NUCLEOTIDE SEQUENCE [LARGE SCALE GENOMIC DNA]</scope>
    <source>
        <strain evidence="1 2">CBS 110550</strain>
    </source>
</reference>
<accession>A0A4V1XA76</accession>
<keyword evidence="2" id="KW-1185">Reference proteome</keyword>
<dbReference type="OrthoDB" id="4635693at2759"/>
<gene>
    <name evidence="1" type="ORF">DL764_006066</name>
</gene>